<reference evidence="2 3" key="1">
    <citation type="journal article" date="2019" name="Int. J. Syst. Evol. Microbiol.">
        <title>The Global Catalogue of Microorganisms (GCM) 10K type strain sequencing project: providing services to taxonomists for standard genome sequencing and annotation.</title>
        <authorList>
            <consortium name="The Broad Institute Genomics Platform"/>
            <consortium name="The Broad Institute Genome Sequencing Center for Infectious Disease"/>
            <person name="Wu L."/>
            <person name="Ma J."/>
        </authorList>
    </citation>
    <scope>NUCLEOTIDE SEQUENCE [LARGE SCALE GENOMIC DNA]</scope>
    <source>
        <strain evidence="2 3">JCM 6833</strain>
    </source>
</reference>
<gene>
    <name evidence="2" type="ORF">GCM10010411_70960</name>
</gene>
<comment type="caution">
    <text evidence="2">The sequence shown here is derived from an EMBL/GenBank/DDBJ whole genome shotgun (WGS) entry which is preliminary data.</text>
</comment>
<organism evidence="2 3">
    <name type="scientific">Actinomadura fulvescens</name>
    <dbReference type="NCBI Taxonomy" id="46160"/>
    <lineage>
        <taxon>Bacteria</taxon>
        <taxon>Bacillati</taxon>
        <taxon>Actinomycetota</taxon>
        <taxon>Actinomycetes</taxon>
        <taxon>Streptosporangiales</taxon>
        <taxon>Thermomonosporaceae</taxon>
        <taxon>Actinomadura</taxon>
    </lineage>
</organism>
<proteinExistence type="predicted"/>
<keyword evidence="3" id="KW-1185">Reference proteome</keyword>
<name>A0ABN3QF39_9ACTN</name>
<evidence type="ECO:0000313" key="2">
    <source>
        <dbReference type="EMBL" id="GAA2624294.1"/>
    </source>
</evidence>
<evidence type="ECO:0000313" key="3">
    <source>
        <dbReference type="Proteomes" id="UP001501509"/>
    </source>
</evidence>
<dbReference type="Pfam" id="PF12680">
    <property type="entry name" value="SnoaL_2"/>
    <property type="match status" value="1"/>
</dbReference>
<sequence length="116" mass="12852">MNVPELIQKYIDTWNERDDARRAELLEAALTEDAVYSDPDHAGLNGRGELSAAIGKAQAQFGDLAFAVDNLVNVHHDKALFRWRLGPVGADSAVATGYDYVEFADGRIRRVIGFFE</sequence>
<dbReference type="SUPFAM" id="SSF54427">
    <property type="entry name" value="NTF2-like"/>
    <property type="match status" value="1"/>
</dbReference>
<accession>A0ABN3QF39</accession>
<dbReference type="Gene3D" id="3.10.450.50">
    <property type="match status" value="1"/>
</dbReference>
<dbReference type="InterPro" id="IPR037401">
    <property type="entry name" value="SnoaL-like"/>
</dbReference>
<protein>
    <recommendedName>
        <fullName evidence="1">SnoaL-like domain-containing protein</fullName>
    </recommendedName>
</protein>
<dbReference type="Proteomes" id="UP001501509">
    <property type="component" value="Unassembled WGS sequence"/>
</dbReference>
<dbReference type="EMBL" id="BAAATD010000011">
    <property type="protein sequence ID" value="GAA2624294.1"/>
    <property type="molecule type" value="Genomic_DNA"/>
</dbReference>
<evidence type="ECO:0000259" key="1">
    <source>
        <dbReference type="Pfam" id="PF12680"/>
    </source>
</evidence>
<feature type="domain" description="SnoaL-like" evidence="1">
    <location>
        <begin position="7"/>
        <end position="110"/>
    </location>
</feature>
<dbReference type="RefSeq" id="WP_344546853.1">
    <property type="nucleotide sequence ID" value="NZ_BAAATD010000011.1"/>
</dbReference>
<dbReference type="InterPro" id="IPR032710">
    <property type="entry name" value="NTF2-like_dom_sf"/>
</dbReference>